<dbReference type="NCBIfam" id="NF001567">
    <property type="entry name" value="PRK00389.1"/>
    <property type="match status" value="1"/>
</dbReference>
<feature type="domain" description="GCVT N-terminal" evidence="9">
    <location>
        <begin position="11"/>
        <end position="264"/>
    </location>
</feature>
<evidence type="ECO:0000256" key="5">
    <source>
        <dbReference type="ARBA" id="ARBA00031395"/>
    </source>
</evidence>
<dbReference type="RefSeq" id="WP_144988092.1">
    <property type="nucleotide sequence ID" value="NZ_CP037920.1"/>
</dbReference>
<accession>A0A517W162</accession>
<proteinExistence type="inferred from homology"/>
<dbReference type="GO" id="GO:0005829">
    <property type="term" value="C:cytosol"/>
    <property type="evidence" value="ECO:0007669"/>
    <property type="project" value="TreeGrafter"/>
</dbReference>
<name>A0A517W162_9PLAN</name>
<evidence type="ECO:0000256" key="7">
    <source>
        <dbReference type="HAMAP-Rule" id="MF_00259"/>
    </source>
</evidence>
<sequence length="365" mass="40285">MSDSLLFTACHAWHVEHGGRMVDFAGWDMPLLYSNITEEHHAVRKTAGLFDIAHMGRLFFTGPDACRFLDTLLTNNVESLKPGQIRYSLVTNESGGILDDVLVYRFSNFYMLVVNASNRLKIVDWIEQQRLGFDVQVEDQTTEKFMLALQGPESLNVLNPITDANLSEIKYYFGIETKVLGVDALVSRTGYTGEDGFEVVLDQTHAVTLWERLIADGQAVGLVPTGLGCRDTLRLEAAMPLYGHELNEQIDPFTAGLNFAVKLKGADFIGKEALIAAKARDDKEIRVGIILDGKRAAREGSPLFQGDQQVGTVTSGSFSPTLEAPIGMAYVKPSFAEAGQTLEADIRGKRYPVKVAALPFYQRDT</sequence>
<dbReference type="EC" id="2.1.2.10" evidence="2 7"/>
<dbReference type="InterPro" id="IPR006222">
    <property type="entry name" value="GCVT_N"/>
</dbReference>
<comment type="subunit">
    <text evidence="7">The glycine cleavage system is composed of four proteins: P, T, L and H.</text>
</comment>
<dbReference type="GO" id="GO:0005960">
    <property type="term" value="C:glycine cleavage complex"/>
    <property type="evidence" value="ECO:0007669"/>
    <property type="project" value="InterPro"/>
</dbReference>
<dbReference type="SUPFAM" id="SSF103025">
    <property type="entry name" value="Folate-binding domain"/>
    <property type="match status" value="1"/>
</dbReference>
<dbReference type="InterPro" id="IPR028896">
    <property type="entry name" value="GcvT/YgfZ/DmdA"/>
</dbReference>
<evidence type="ECO:0000256" key="1">
    <source>
        <dbReference type="ARBA" id="ARBA00008609"/>
    </source>
</evidence>
<dbReference type="FunFam" id="2.40.30.110:FF:000003">
    <property type="entry name" value="Aminomethyltransferase"/>
    <property type="match status" value="1"/>
</dbReference>
<feature type="domain" description="Aminomethyltransferase C-terminal" evidence="10">
    <location>
        <begin position="287"/>
        <end position="361"/>
    </location>
</feature>
<dbReference type="InterPro" id="IPR027266">
    <property type="entry name" value="TrmE/GcvT-like"/>
</dbReference>
<evidence type="ECO:0000256" key="3">
    <source>
        <dbReference type="ARBA" id="ARBA00022576"/>
    </source>
</evidence>
<dbReference type="Pfam" id="PF08669">
    <property type="entry name" value="GCV_T_C"/>
    <property type="match status" value="1"/>
</dbReference>
<dbReference type="FunFam" id="3.30.70.1400:FF:000001">
    <property type="entry name" value="Aminomethyltransferase"/>
    <property type="match status" value="1"/>
</dbReference>
<dbReference type="HAMAP" id="MF_00259">
    <property type="entry name" value="GcvT"/>
    <property type="match status" value="1"/>
</dbReference>
<comment type="similarity">
    <text evidence="1 7">Belongs to the GcvT family.</text>
</comment>
<dbReference type="EMBL" id="CP037920">
    <property type="protein sequence ID" value="QDT98988.1"/>
    <property type="molecule type" value="Genomic_DNA"/>
</dbReference>
<evidence type="ECO:0000256" key="6">
    <source>
        <dbReference type="ARBA" id="ARBA00047665"/>
    </source>
</evidence>
<evidence type="ECO:0000256" key="2">
    <source>
        <dbReference type="ARBA" id="ARBA00012616"/>
    </source>
</evidence>
<evidence type="ECO:0000313" key="11">
    <source>
        <dbReference type="EMBL" id="QDT98988.1"/>
    </source>
</evidence>
<comment type="function">
    <text evidence="7">The glycine cleavage system catalyzes the degradation of glycine.</text>
</comment>
<dbReference type="Pfam" id="PF01571">
    <property type="entry name" value="GCV_T"/>
    <property type="match status" value="1"/>
</dbReference>
<dbReference type="Gene3D" id="2.40.30.110">
    <property type="entry name" value="Aminomethyltransferase beta-barrel domains"/>
    <property type="match status" value="1"/>
</dbReference>
<dbReference type="GO" id="GO:0019464">
    <property type="term" value="P:glycine decarboxylation via glycine cleavage system"/>
    <property type="evidence" value="ECO:0007669"/>
    <property type="project" value="UniProtKB-UniRule"/>
</dbReference>
<dbReference type="InterPro" id="IPR022903">
    <property type="entry name" value="GcvT_bac"/>
</dbReference>
<dbReference type="AlphaFoldDB" id="A0A517W162"/>
<evidence type="ECO:0000259" key="9">
    <source>
        <dbReference type="Pfam" id="PF01571"/>
    </source>
</evidence>
<comment type="catalytic activity">
    <reaction evidence="6 7">
        <text>N(6)-[(R)-S(8)-aminomethyldihydrolipoyl]-L-lysyl-[protein] + (6S)-5,6,7,8-tetrahydrofolate = N(6)-[(R)-dihydrolipoyl]-L-lysyl-[protein] + (6R)-5,10-methylene-5,6,7,8-tetrahydrofolate + NH4(+)</text>
        <dbReference type="Rhea" id="RHEA:16945"/>
        <dbReference type="Rhea" id="RHEA-COMP:10475"/>
        <dbReference type="Rhea" id="RHEA-COMP:10492"/>
        <dbReference type="ChEBI" id="CHEBI:15636"/>
        <dbReference type="ChEBI" id="CHEBI:28938"/>
        <dbReference type="ChEBI" id="CHEBI:57453"/>
        <dbReference type="ChEBI" id="CHEBI:83100"/>
        <dbReference type="ChEBI" id="CHEBI:83143"/>
        <dbReference type="EC" id="2.1.2.10"/>
    </reaction>
</comment>
<dbReference type="InterPro" id="IPR013977">
    <property type="entry name" value="GcvT_C"/>
</dbReference>
<reference evidence="11 12" key="1">
    <citation type="submission" date="2019-03" db="EMBL/GenBank/DDBJ databases">
        <title>Deep-cultivation of Planctomycetes and their phenomic and genomic characterization uncovers novel biology.</title>
        <authorList>
            <person name="Wiegand S."/>
            <person name="Jogler M."/>
            <person name="Boedeker C."/>
            <person name="Pinto D."/>
            <person name="Vollmers J."/>
            <person name="Rivas-Marin E."/>
            <person name="Kohn T."/>
            <person name="Peeters S.H."/>
            <person name="Heuer A."/>
            <person name="Rast P."/>
            <person name="Oberbeckmann S."/>
            <person name="Bunk B."/>
            <person name="Jeske O."/>
            <person name="Meyerdierks A."/>
            <person name="Storesund J.E."/>
            <person name="Kallscheuer N."/>
            <person name="Luecker S."/>
            <person name="Lage O.M."/>
            <person name="Pohl T."/>
            <person name="Merkel B.J."/>
            <person name="Hornburger P."/>
            <person name="Mueller R.-W."/>
            <person name="Bruemmer F."/>
            <person name="Labrenz M."/>
            <person name="Spormann A.M."/>
            <person name="Op den Camp H."/>
            <person name="Overmann J."/>
            <person name="Amann R."/>
            <person name="Jetten M.S.M."/>
            <person name="Mascher T."/>
            <person name="Medema M.H."/>
            <person name="Devos D.P."/>
            <person name="Kaster A.-K."/>
            <person name="Ovreas L."/>
            <person name="Rohde M."/>
            <person name="Galperin M.Y."/>
            <person name="Jogler C."/>
        </authorList>
    </citation>
    <scope>NUCLEOTIDE SEQUENCE [LARGE SCALE GENOMIC DNA]</scope>
    <source>
        <strain evidence="11 12">V144</strain>
    </source>
</reference>
<dbReference type="PIRSF" id="PIRSF006487">
    <property type="entry name" value="GcvT"/>
    <property type="match status" value="1"/>
</dbReference>
<dbReference type="InterPro" id="IPR029043">
    <property type="entry name" value="GcvT/YgfZ_C"/>
</dbReference>
<dbReference type="Gene3D" id="4.10.1250.10">
    <property type="entry name" value="Aminomethyltransferase fragment"/>
    <property type="match status" value="1"/>
</dbReference>
<dbReference type="GO" id="GO:0008483">
    <property type="term" value="F:transaminase activity"/>
    <property type="evidence" value="ECO:0007669"/>
    <property type="project" value="UniProtKB-KW"/>
</dbReference>
<dbReference type="KEGG" id="gaw:V144x_44980"/>
<dbReference type="SUPFAM" id="SSF101790">
    <property type="entry name" value="Aminomethyltransferase beta-barrel domain"/>
    <property type="match status" value="1"/>
</dbReference>
<keyword evidence="3 7" id="KW-0032">Aminotransferase</keyword>
<dbReference type="Gene3D" id="3.30.1360.120">
    <property type="entry name" value="Probable tRNA modification gtpase trme, domain 1"/>
    <property type="match status" value="1"/>
</dbReference>
<feature type="binding site" evidence="8">
    <location>
        <position position="198"/>
    </location>
    <ligand>
        <name>substrate</name>
    </ligand>
</feature>
<dbReference type="PANTHER" id="PTHR43757">
    <property type="entry name" value="AMINOMETHYLTRANSFERASE"/>
    <property type="match status" value="1"/>
</dbReference>
<dbReference type="PANTHER" id="PTHR43757:SF2">
    <property type="entry name" value="AMINOMETHYLTRANSFERASE, MITOCHONDRIAL"/>
    <property type="match status" value="1"/>
</dbReference>
<dbReference type="Proteomes" id="UP000318704">
    <property type="component" value="Chromosome"/>
</dbReference>
<evidence type="ECO:0000256" key="4">
    <source>
        <dbReference type="ARBA" id="ARBA00022679"/>
    </source>
</evidence>
<organism evidence="11 12">
    <name type="scientific">Gimesia aquarii</name>
    <dbReference type="NCBI Taxonomy" id="2527964"/>
    <lineage>
        <taxon>Bacteria</taxon>
        <taxon>Pseudomonadati</taxon>
        <taxon>Planctomycetota</taxon>
        <taxon>Planctomycetia</taxon>
        <taxon>Planctomycetales</taxon>
        <taxon>Planctomycetaceae</taxon>
        <taxon>Gimesia</taxon>
    </lineage>
</organism>
<dbReference type="InterPro" id="IPR006223">
    <property type="entry name" value="GcvT"/>
</dbReference>
<evidence type="ECO:0000313" key="12">
    <source>
        <dbReference type="Proteomes" id="UP000318704"/>
    </source>
</evidence>
<gene>
    <name evidence="11" type="primary">gcvT_1</name>
    <name evidence="7" type="synonym">gcvT</name>
    <name evidence="11" type="ORF">V144x_44980</name>
</gene>
<dbReference type="NCBIfam" id="TIGR00528">
    <property type="entry name" value="gcvT"/>
    <property type="match status" value="1"/>
</dbReference>
<evidence type="ECO:0000256" key="8">
    <source>
        <dbReference type="PIRSR" id="PIRSR006487-1"/>
    </source>
</evidence>
<protein>
    <recommendedName>
        <fullName evidence="2 7">Aminomethyltransferase</fullName>
        <ecNumber evidence="2 7">2.1.2.10</ecNumber>
    </recommendedName>
    <alternativeName>
        <fullName evidence="5 7">Glycine cleavage system T protein</fullName>
    </alternativeName>
</protein>
<dbReference type="Gene3D" id="3.30.70.1400">
    <property type="entry name" value="Aminomethyltransferase beta-barrel domains"/>
    <property type="match status" value="1"/>
</dbReference>
<dbReference type="FunFam" id="4.10.1250.10:FF:000001">
    <property type="entry name" value="Aminomethyltransferase"/>
    <property type="match status" value="1"/>
</dbReference>
<keyword evidence="4 7" id="KW-0808">Transferase</keyword>
<evidence type="ECO:0000259" key="10">
    <source>
        <dbReference type="Pfam" id="PF08669"/>
    </source>
</evidence>
<dbReference type="GO" id="GO:0004047">
    <property type="term" value="F:aminomethyltransferase activity"/>
    <property type="evidence" value="ECO:0007669"/>
    <property type="project" value="UniProtKB-UniRule"/>
</dbReference>